<dbReference type="Pfam" id="PF07729">
    <property type="entry name" value="FCD"/>
    <property type="match status" value="1"/>
</dbReference>
<dbReference type="InterPro" id="IPR011711">
    <property type="entry name" value="GntR_C"/>
</dbReference>
<dbReference type="InterPro" id="IPR036388">
    <property type="entry name" value="WH-like_DNA-bd_sf"/>
</dbReference>
<proteinExistence type="predicted"/>
<dbReference type="InterPro" id="IPR000524">
    <property type="entry name" value="Tscrpt_reg_HTH_GntR"/>
</dbReference>
<dbReference type="SMART" id="SM00345">
    <property type="entry name" value="HTH_GNTR"/>
    <property type="match status" value="1"/>
</dbReference>
<gene>
    <name evidence="5" type="ORF">BDZ31_002539</name>
</gene>
<dbReference type="Gene3D" id="1.10.10.10">
    <property type="entry name" value="Winged helix-like DNA-binding domain superfamily/Winged helix DNA-binding domain"/>
    <property type="match status" value="1"/>
</dbReference>
<feature type="domain" description="HTH gntR-type" evidence="4">
    <location>
        <begin position="1"/>
        <end position="69"/>
    </location>
</feature>
<dbReference type="InterPro" id="IPR008920">
    <property type="entry name" value="TF_FadR/GntR_C"/>
</dbReference>
<dbReference type="SMART" id="SM00895">
    <property type="entry name" value="FCD"/>
    <property type="match status" value="1"/>
</dbReference>
<keyword evidence="5" id="KW-0670">Pyruvate</keyword>
<name>A0A840IG84_9ACTN</name>
<keyword evidence="2" id="KW-0238">DNA-binding</keyword>
<evidence type="ECO:0000256" key="3">
    <source>
        <dbReference type="ARBA" id="ARBA00023163"/>
    </source>
</evidence>
<keyword evidence="6" id="KW-1185">Reference proteome</keyword>
<dbReference type="PRINTS" id="PR00035">
    <property type="entry name" value="HTHGNTR"/>
</dbReference>
<dbReference type="RefSeq" id="WP_183342599.1">
    <property type="nucleotide sequence ID" value="NZ_JACHNU010000003.1"/>
</dbReference>
<protein>
    <submittedName>
        <fullName evidence="5">GntR family transcriptional repressor for pyruvate dehydrogenase complex</fullName>
    </submittedName>
</protein>
<keyword evidence="1" id="KW-0805">Transcription regulation</keyword>
<evidence type="ECO:0000259" key="4">
    <source>
        <dbReference type="PROSITE" id="PS50949"/>
    </source>
</evidence>
<dbReference type="CDD" id="cd07377">
    <property type="entry name" value="WHTH_GntR"/>
    <property type="match status" value="1"/>
</dbReference>
<dbReference type="InterPro" id="IPR036390">
    <property type="entry name" value="WH_DNA-bd_sf"/>
</dbReference>
<accession>A0A840IG84</accession>
<dbReference type="PANTHER" id="PTHR43537">
    <property type="entry name" value="TRANSCRIPTIONAL REGULATOR, GNTR FAMILY"/>
    <property type="match status" value="1"/>
</dbReference>
<dbReference type="SUPFAM" id="SSF46785">
    <property type="entry name" value="Winged helix' DNA-binding domain"/>
    <property type="match status" value="1"/>
</dbReference>
<evidence type="ECO:0000256" key="1">
    <source>
        <dbReference type="ARBA" id="ARBA00023015"/>
    </source>
</evidence>
<keyword evidence="3" id="KW-0804">Transcription</keyword>
<dbReference type="SUPFAM" id="SSF48008">
    <property type="entry name" value="GntR ligand-binding domain-like"/>
    <property type="match status" value="1"/>
</dbReference>
<dbReference type="AlphaFoldDB" id="A0A840IG84"/>
<organism evidence="5 6">
    <name type="scientific">Conexibacter arvalis</name>
    <dbReference type="NCBI Taxonomy" id="912552"/>
    <lineage>
        <taxon>Bacteria</taxon>
        <taxon>Bacillati</taxon>
        <taxon>Actinomycetota</taxon>
        <taxon>Thermoleophilia</taxon>
        <taxon>Solirubrobacterales</taxon>
        <taxon>Conexibacteraceae</taxon>
        <taxon>Conexibacter</taxon>
    </lineage>
</organism>
<comment type="caution">
    <text evidence="5">The sequence shown here is derived from an EMBL/GenBank/DDBJ whole genome shotgun (WGS) entry which is preliminary data.</text>
</comment>
<reference evidence="5 6" key="1">
    <citation type="submission" date="2020-08" db="EMBL/GenBank/DDBJ databases">
        <title>Genomic Encyclopedia of Archaeal and Bacterial Type Strains, Phase II (KMG-II): from individual species to whole genera.</title>
        <authorList>
            <person name="Goeker M."/>
        </authorList>
    </citation>
    <scope>NUCLEOTIDE SEQUENCE [LARGE SCALE GENOMIC DNA]</scope>
    <source>
        <strain evidence="5 6">DSM 23288</strain>
    </source>
</reference>
<sequence length="203" mass="21425">MPPRNHVAESVRALLAEEQVAPGDRLPPERELAARLGVSRSSLREGLRRLADLGIIESRQGSGTYLAPLDLGDLFEVRLRLEPLAARLAAQRRGEEDLARLADALAEMRGVLGDPQLFGEADVRAHAAIVEASGSLPVRVLFAAIADLLRHSRATTAGNDDLRAGAVSEVAAIVEAIRDGDGDAAEAAMRDHLAHVGASLSAA</sequence>
<dbReference type="PANTHER" id="PTHR43537:SF44">
    <property type="entry name" value="GNTR FAMILY REGULATORY PROTEIN"/>
    <property type="match status" value="1"/>
</dbReference>
<evidence type="ECO:0000313" key="6">
    <source>
        <dbReference type="Proteomes" id="UP000585272"/>
    </source>
</evidence>
<dbReference type="Pfam" id="PF00392">
    <property type="entry name" value="GntR"/>
    <property type="match status" value="1"/>
</dbReference>
<evidence type="ECO:0000313" key="5">
    <source>
        <dbReference type="EMBL" id="MBB4662950.1"/>
    </source>
</evidence>
<dbReference type="Gene3D" id="1.20.120.530">
    <property type="entry name" value="GntR ligand-binding domain-like"/>
    <property type="match status" value="1"/>
</dbReference>
<dbReference type="GO" id="GO:0003700">
    <property type="term" value="F:DNA-binding transcription factor activity"/>
    <property type="evidence" value="ECO:0007669"/>
    <property type="project" value="InterPro"/>
</dbReference>
<evidence type="ECO:0000256" key="2">
    <source>
        <dbReference type="ARBA" id="ARBA00023125"/>
    </source>
</evidence>
<dbReference type="GO" id="GO:0003677">
    <property type="term" value="F:DNA binding"/>
    <property type="evidence" value="ECO:0007669"/>
    <property type="project" value="UniProtKB-KW"/>
</dbReference>
<dbReference type="PROSITE" id="PS50949">
    <property type="entry name" value="HTH_GNTR"/>
    <property type="match status" value="1"/>
</dbReference>
<dbReference type="EMBL" id="JACHNU010000003">
    <property type="protein sequence ID" value="MBB4662950.1"/>
    <property type="molecule type" value="Genomic_DNA"/>
</dbReference>
<dbReference type="Proteomes" id="UP000585272">
    <property type="component" value="Unassembled WGS sequence"/>
</dbReference>